<protein>
    <submittedName>
        <fullName evidence="8">Doublesex-and mab-3-related transcription factor A2</fullName>
    </submittedName>
</protein>
<name>A0AAV4N3A6_CAEEX</name>
<dbReference type="GO" id="GO:0007548">
    <property type="term" value="P:sex differentiation"/>
    <property type="evidence" value="ECO:0007669"/>
    <property type="project" value="TreeGrafter"/>
</dbReference>
<feature type="region of interest" description="Disordered" evidence="6">
    <location>
        <begin position="112"/>
        <end position="199"/>
    </location>
</feature>
<comment type="caution">
    <text evidence="8">The sequence shown here is derived from an EMBL/GenBank/DDBJ whole genome shotgun (WGS) entry which is preliminary data.</text>
</comment>
<dbReference type="GO" id="GO:0046872">
    <property type="term" value="F:metal ion binding"/>
    <property type="evidence" value="ECO:0007669"/>
    <property type="project" value="UniProtKB-KW"/>
</dbReference>
<dbReference type="SMART" id="SM00301">
    <property type="entry name" value="DM"/>
    <property type="match status" value="1"/>
</dbReference>
<feature type="compositionally biased region" description="Basic and acidic residues" evidence="6">
    <location>
        <begin position="130"/>
        <end position="140"/>
    </location>
</feature>
<dbReference type="InterPro" id="IPR001275">
    <property type="entry name" value="DM_DNA-bd"/>
</dbReference>
<evidence type="ECO:0000256" key="6">
    <source>
        <dbReference type="SAM" id="MobiDB-lite"/>
    </source>
</evidence>
<evidence type="ECO:0000313" key="8">
    <source>
        <dbReference type="EMBL" id="GIX79202.1"/>
    </source>
</evidence>
<feature type="compositionally biased region" description="Polar residues" evidence="6">
    <location>
        <begin position="116"/>
        <end position="125"/>
    </location>
</feature>
<keyword evidence="3 5" id="KW-0238">DNA-binding</keyword>
<proteinExistence type="predicted"/>
<reference evidence="8 9" key="1">
    <citation type="submission" date="2021-06" db="EMBL/GenBank/DDBJ databases">
        <title>Caerostris extrusa draft genome.</title>
        <authorList>
            <person name="Kono N."/>
            <person name="Arakawa K."/>
        </authorList>
    </citation>
    <scope>NUCLEOTIDE SEQUENCE [LARGE SCALE GENOMIC DNA]</scope>
</reference>
<feature type="DNA-binding region" description="DM" evidence="5">
    <location>
        <begin position="392"/>
        <end position="439"/>
    </location>
</feature>
<evidence type="ECO:0000256" key="3">
    <source>
        <dbReference type="ARBA" id="ARBA00023125"/>
    </source>
</evidence>
<evidence type="ECO:0000256" key="5">
    <source>
        <dbReference type="PROSITE-ProRule" id="PRU00070"/>
    </source>
</evidence>
<dbReference type="PANTHER" id="PTHR12322:SF53">
    <property type="entry name" value="DOUBLESEX-MAB RELATED 11E"/>
    <property type="match status" value="1"/>
</dbReference>
<dbReference type="SUPFAM" id="SSF82927">
    <property type="entry name" value="Cysteine-rich DNA binding domain, (DM domain)"/>
    <property type="match status" value="1"/>
</dbReference>
<keyword evidence="9" id="KW-1185">Reference proteome</keyword>
<keyword evidence="2 5" id="KW-0862">Zinc</keyword>
<feature type="domain" description="DM" evidence="7">
    <location>
        <begin position="392"/>
        <end position="439"/>
    </location>
</feature>
<dbReference type="EMBL" id="BPLR01020475">
    <property type="protein sequence ID" value="GIX79202.1"/>
    <property type="molecule type" value="Genomic_DNA"/>
</dbReference>
<evidence type="ECO:0000313" key="9">
    <source>
        <dbReference type="Proteomes" id="UP001054945"/>
    </source>
</evidence>
<feature type="compositionally biased region" description="Basic and acidic residues" evidence="6">
    <location>
        <begin position="154"/>
        <end position="167"/>
    </location>
</feature>
<feature type="compositionally biased region" description="Polar residues" evidence="6">
    <location>
        <begin position="261"/>
        <end position="277"/>
    </location>
</feature>
<dbReference type="GO" id="GO:0000981">
    <property type="term" value="F:DNA-binding transcription factor activity, RNA polymerase II-specific"/>
    <property type="evidence" value="ECO:0007669"/>
    <property type="project" value="TreeGrafter"/>
</dbReference>
<dbReference type="GO" id="GO:0000978">
    <property type="term" value="F:RNA polymerase II cis-regulatory region sequence-specific DNA binding"/>
    <property type="evidence" value="ECO:0007669"/>
    <property type="project" value="TreeGrafter"/>
</dbReference>
<feature type="region of interest" description="Disordered" evidence="6">
    <location>
        <begin position="248"/>
        <end position="300"/>
    </location>
</feature>
<dbReference type="PROSITE" id="PS50809">
    <property type="entry name" value="DM_2"/>
    <property type="match status" value="1"/>
</dbReference>
<dbReference type="PANTHER" id="PTHR12322">
    <property type="entry name" value="DOUBLESEX AND MAB-3 RELATED TRANSCRIPTION FACTOR DMRT"/>
    <property type="match status" value="1"/>
</dbReference>
<evidence type="ECO:0000256" key="2">
    <source>
        <dbReference type="ARBA" id="ARBA00022833"/>
    </source>
</evidence>
<dbReference type="InterPro" id="IPR036407">
    <property type="entry name" value="DM_DNA-bd_sf"/>
</dbReference>
<evidence type="ECO:0000259" key="7">
    <source>
        <dbReference type="PROSITE" id="PS50809"/>
    </source>
</evidence>
<dbReference type="PROSITE" id="PS40000">
    <property type="entry name" value="DM_1"/>
    <property type="match status" value="1"/>
</dbReference>
<dbReference type="FunFam" id="4.10.1040.10:FF:000001">
    <property type="entry name" value="doublesex- and mab-3-related transcription factor 1"/>
    <property type="match status" value="1"/>
</dbReference>
<feature type="compositionally biased region" description="Polar residues" evidence="6">
    <location>
        <begin position="287"/>
        <end position="300"/>
    </location>
</feature>
<comment type="subcellular location">
    <subcellularLocation>
        <location evidence="5">Nucleus</location>
    </subcellularLocation>
</comment>
<feature type="compositionally biased region" description="Polar residues" evidence="6">
    <location>
        <begin position="176"/>
        <end position="191"/>
    </location>
</feature>
<keyword evidence="1 5" id="KW-0479">Metal-binding</keyword>
<dbReference type="Proteomes" id="UP001054945">
    <property type="component" value="Unassembled WGS sequence"/>
</dbReference>
<gene>
    <name evidence="8" type="primary">dmrta2_1</name>
    <name evidence="8" type="ORF">CEXT_711571</name>
</gene>
<evidence type="ECO:0000256" key="1">
    <source>
        <dbReference type="ARBA" id="ARBA00022723"/>
    </source>
</evidence>
<accession>A0AAV4N3A6</accession>
<sequence length="460" mass="52846">MRQHYRPVYSYTSPPVVQVSPPLPRDYNSNPLNAANYARNGHYREVSVIYDKLSERANLLPGPRPVNTQYTKGSLEDPAVVNGYVINESSRQINYARFSNYGKEPEFKNASAAEGCSNTSLTRPQQYREPSPKEKRKYYEEELPPSKKIVRHRSTSEFDFKSSEKIGENPGRPVDSNHQYSETSMQSINDSNQRREAKKYSSVSKAVEIDNASGNVINSVTVAAECEVQLQADKNQDSYRDAPDFEEYLMRKPHDKKQRWSIASSEENSENQSITYQHHSEFENSKPDASQDSNASSQNENMQNVAITVTCREVTWLLQRSLAMILRLKFTPVTRDSPKEILLNDVQVRVTSLNQRPKRTHVPILALLKGCILWPLMLPIRKGLKKKRTPTCARCRNHNKSVLLKGHKNKCPYRDCPCEKCALVQQRQIVMAKQVALNRVPYSLLPRNMRIHRLNMYIQN</sequence>
<keyword evidence="4 5" id="KW-0539">Nucleus</keyword>
<dbReference type="Pfam" id="PF00751">
    <property type="entry name" value="DM"/>
    <property type="match status" value="1"/>
</dbReference>
<dbReference type="Gene3D" id="4.10.1040.10">
    <property type="entry name" value="DM DNA-binding domain"/>
    <property type="match status" value="1"/>
</dbReference>
<dbReference type="GO" id="GO:0005634">
    <property type="term" value="C:nucleus"/>
    <property type="evidence" value="ECO:0007669"/>
    <property type="project" value="UniProtKB-SubCell"/>
</dbReference>
<organism evidence="8 9">
    <name type="scientific">Caerostris extrusa</name>
    <name type="common">Bark spider</name>
    <name type="synonym">Caerostris bankana</name>
    <dbReference type="NCBI Taxonomy" id="172846"/>
    <lineage>
        <taxon>Eukaryota</taxon>
        <taxon>Metazoa</taxon>
        <taxon>Ecdysozoa</taxon>
        <taxon>Arthropoda</taxon>
        <taxon>Chelicerata</taxon>
        <taxon>Arachnida</taxon>
        <taxon>Araneae</taxon>
        <taxon>Araneomorphae</taxon>
        <taxon>Entelegynae</taxon>
        <taxon>Araneoidea</taxon>
        <taxon>Araneidae</taxon>
        <taxon>Caerostris</taxon>
    </lineage>
</organism>
<dbReference type="AlphaFoldDB" id="A0AAV4N3A6"/>
<dbReference type="InterPro" id="IPR026607">
    <property type="entry name" value="DMRT"/>
</dbReference>
<evidence type="ECO:0000256" key="4">
    <source>
        <dbReference type="ARBA" id="ARBA00023242"/>
    </source>
</evidence>